<organism evidence="2 3">
    <name type="scientific">Eumeta variegata</name>
    <name type="common">Bagworm moth</name>
    <name type="synonym">Eumeta japonica</name>
    <dbReference type="NCBI Taxonomy" id="151549"/>
    <lineage>
        <taxon>Eukaryota</taxon>
        <taxon>Metazoa</taxon>
        <taxon>Ecdysozoa</taxon>
        <taxon>Arthropoda</taxon>
        <taxon>Hexapoda</taxon>
        <taxon>Insecta</taxon>
        <taxon>Pterygota</taxon>
        <taxon>Neoptera</taxon>
        <taxon>Endopterygota</taxon>
        <taxon>Lepidoptera</taxon>
        <taxon>Glossata</taxon>
        <taxon>Ditrysia</taxon>
        <taxon>Tineoidea</taxon>
        <taxon>Psychidae</taxon>
        <taxon>Oiketicinae</taxon>
        <taxon>Eumeta</taxon>
    </lineage>
</organism>
<accession>A0A4C1ZGT2</accession>
<proteinExistence type="predicted"/>
<evidence type="ECO:0000256" key="1">
    <source>
        <dbReference type="SAM" id="MobiDB-lite"/>
    </source>
</evidence>
<name>A0A4C1ZGT2_EUMVA</name>
<feature type="region of interest" description="Disordered" evidence="1">
    <location>
        <begin position="95"/>
        <end position="134"/>
    </location>
</feature>
<evidence type="ECO:0000313" key="3">
    <source>
        <dbReference type="Proteomes" id="UP000299102"/>
    </source>
</evidence>
<comment type="caution">
    <text evidence="2">The sequence shown here is derived from an EMBL/GenBank/DDBJ whole genome shotgun (WGS) entry which is preliminary data.</text>
</comment>
<protein>
    <submittedName>
        <fullName evidence="2">Uncharacterized protein</fullName>
    </submittedName>
</protein>
<gene>
    <name evidence="2" type="ORF">EVAR_55280_1</name>
</gene>
<dbReference type="AlphaFoldDB" id="A0A4C1ZGT2"/>
<feature type="compositionally biased region" description="Basic and acidic residues" evidence="1">
    <location>
        <begin position="1"/>
        <end position="10"/>
    </location>
</feature>
<dbReference type="EMBL" id="BGZK01001789">
    <property type="protein sequence ID" value="GBP86353.1"/>
    <property type="molecule type" value="Genomic_DNA"/>
</dbReference>
<feature type="region of interest" description="Disordered" evidence="1">
    <location>
        <begin position="1"/>
        <end position="38"/>
    </location>
</feature>
<evidence type="ECO:0000313" key="2">
    <source>
        <dbReference type="EMBL" id="GBP86353.1"/>
    </source>
</evidence>
<sequence>MVGGEGRRPSEFSSTGRNATEEATSRQHSLVRVSVAPSSPSPHFLFISPPFIRYPALTHNNGNALVTPMGCDCPWEAMTTYSLMADILQHLFKSTRRAPRPSTREDHRPVQAVVSLQGTKRDYTGPGSQPSAGT</sequence>
<dbReference type="Proteomes" id="UP000299102">
    <property type="component" value="Unassembled WGS sequence"/>
</dbReference>
<reference evidence="2 3" key="1">
    <citation type="journal article" date="2019" name="Commun. Biol.">
        <title>The bagworm genome reveals a unique fibroin gene that provides high tensile strength.</title>
        <authorList>
            <person name="Kono N."/>
            <person name="Nakamura H."/>
            <person name="Ohtoshi R."/>
            <person name="Tomita M."/>
            <person name="Numata K."/>
            <person name="Arakawa K."/>
        </authorList>
    </citation>
    <scope>NUCLEOTIDE SEQUENCE [LARGE SCALE GENOMIC DNA]</scope>
</reference>
<keyword evidence="3" id="KW-1185">Reference proteome</keyword>